<dbReference type="PANTHER" id="PTHR30469">
    <property type="entry name" value="MULTIDRUG RESISTANCE PROTEIN MDTA"/>
    <property type="match status" value="1"/>
</dbReference>
<feature type="compositionally biased region" description="Polar residues" evidence="5">
    <location>
        <begin position="1"/>
        <end position="19"/>
    </location>
</feature>
<feature type="coiled-coil region" evidence="4">
    <location>
        <begin position="146"/>
        <end position="173"/>
    </location>
</feature>
<comment type="similarity">
    <text evidence="2">Belongs to the membrane fusion protein (MFP) (TC 8.A.1) family.</text>
</comment>
<keyword evidence="6" id="KW-1133">Transmembrane helix</keyword>
<dbReference type="InterPro" id="IPR058627">
    <property type="entry name" value="MdtA-like_C"/>
</dbReference>
<protein>
    <submittedName>
        <fullName evidence="9">Hemolysin D</fullName>
    </submittedName>
</protein>
<dbReference type="Gene3D" id="2.40.30.170">
    <property type="match status" value="1"/>
</dbReference>
<feature type="domain" description="Multidrug resistance protein MdtA-like C-terminal permuted SH3" evidence="8">
    <location>
        <begin position="356"/>
        <end position="421"/>
    </location>
</feature>
<keyword evidence="4" id="KW-0175">Coiled coil</keyword>
<dbReference type="Gene3D" id="1.10.287.470">
    <property type="entry name" value="Helix hairpin bin"/>
    <property type="match status" value="1"/>
</dbReference>
<evidence type="ECO:0000256" key="4">
    <source>
        <dbReference type="SAM" id="Coils"/>
    </source>
</evidence>
<proteinExistence type="inferred from homology"/>
<comment type="subcellular location">
    <subcellularLocation>
        <location evidence="1">Cell envelope</location>
    </subcellularLocation>
</comment>
<evidence type="ECO:0000313" key="10">
    <source>
        <dbReference type="Proteomes" id="UP000222310"/>
    </source>
</evidence>
<dbReference type="SUPFAM" id="SSF111369">
    <property type="entry name" value="HlyD-like secretion proteins"/>
    <property type="match status" value="1"/>
</dbReference>
<evidence type="ECO:0000256" key="5">
    <source>
        <dbReference type="SAM" id="MobiDB-lite"/>
    </source>
</evidence>
<keyword evidence="6" id="KW-0472">Membrane</keyword>
<keyword evidence="6" id="KW-0812">Transmembrane</keyword>
<name>A0A9Q6ENB9_NOSLI</name>
<dbReference type="Pfam" id="PF25967">
    <property type="entry name" value="RND-MFP_C"/>
    <property type="match status" value="1"/>
</dbReference>
<dbReference type="Pfam" id="PF25917">
    <property type="entry name" value="BSH_RND"/>
    <property type="match status" value="1"/>
</dbReference>
<evidence type="ECO:0000259" key="8">
    <source>
        <dbReference type="Pfam" id="PF25967"/>
    </source>
</evidence>
<evidence type="ECO:0000259" key="7">
    <source>
        <dbReference type="Pfam" id="PF25917"/>
    </source>
</evidence>
<feature type="region of interest" description="Disordered" evidence="5">
    <location>
        <begin position="1"/>
        <end position="22"/>
    </location>
</feature>
<organism evidence="9 10">
    <name type="scientific">Nostoc linckia z8</name>
    <dbReference type="NCBI Taxonomy" id="1628746"/>
    <lineage>
        <taxon>Bacteria</taxon>
        <taxon>Bacillati</taxon>
        <taxon>Cyanobacteriota</taxon>
        <taxon>Cyanophyceae</taxon>
        <taxon>Nostocales</taxon>
        <taxon>Nostocaceae</taxon>
        <taxon>Nostoc</taxon>
    </lineage>
</organism>
<dbReference type="RefSeq" id="WP_099065966.1">
    <property type="nucleotide sequence ID" value="NZ_LAHD01000002.1"/>
</dbReference>
<dbReference type="GO" id="GO:0015562">
    <property type="term" value="F:efflux transmembrane transporter activity"/>
    <property type="evidence" value="ECO:0007669"/>
    <property type="project" value="TreeGrafter"/>
</dbReference>
<evidence type="ECO:0000256" key="1">
    <source>
        <dbReference type="ARBA" id="ARBA00004196"/>
    </source>
</evidence>
<dbReference type="Proteomes" id="UP000222310">
    <property type="component" value="Unassembled WGS sequence"/>
</dbReference>
<gene>
    <name evidence="9" type="ORF">VF08_00810</name>
</gene>
<dbReference type="GO" id="GO:1990281">
    <property type="term" value="C:efflux pump complex"/>
    <property type="evidence" value="ECO:0007669"/>
    <property type="project" value="TreeGrafter"/>
</dbReference>
<evidence type="ECO:0000256" key="6">
    <source>
        <dbReference type="SAM" id="Phobius"/>
    </source>
</evidence>
<accession>A0A9Q6ENB9</accession>
<dbReference type="AlphaFoldDB" id="A0A9Q6ENB9"/>
<reference evidence="9 10" key="1">
    <citation type="submission" date="2015-02" db="EMBL/GenBank/DDBJ databases">
        <title>Nostoc linckia genome annotation.</title>
        <authorList>
            <person name="Zhou Z."/>
        </authorList>
    </citation>
    <scope>NUCLEOTIDE SEQUENCE [LARGE SCALE GENOMIC DNA]</scope>
    <source>
        <strain evidence="10">z8</strain>
    </source>
</reference>
<keyword evidence="3" id="KW-0813">Transport</keyword>
<evidence type="ECO:0000313" key="9">
    <source>
        <dbReference type="EMBL" id="PHK07182.1"/>
    </source>
</evidence>
<evidence type="ECO:0000256" key="3">
    <source>
        <dbReference type="ARBA" id="ARBA00022448"/>
    </source>
</evidence>
<dbReference type="InterPro" id="IPR006143">
    <property type="entry name" value="RND_pump_MFP"/>
</dbReference>
<dbReference type="InterPro" id="IPR058625">
    <property type="entry name" value="MdtA-like_BSH"/>
</dbReference>
<dbReference type="PANTHER" id="PTHR30469:SF39">
    <property type="entry name" value="SLL0180 PROTEIN"/>
    <property type="match status" value="1"/>
</dbReference>
<dbReference type="Gene3D" id="2.40.50.100">
    <property type="match status" value="1"/>
</dbReference>
<comment type="caution">
    <text evidence="9">The sequence shown here is derived from an EMBL/GenBank/DDBJ whole genome shotgun (WGS) entry which is preliminary data.</text>
</comment>
<dbReference type="NCBIfam" id="TIGR01730">
    <property type="entry name" value="RND_mfp"/>
    <property type="match status" value="1"/>
</dbReference>
<feature type="transmembrane region" description="Helical" evidence="6">
    <location>
        <begin position="28"/>
        <end position="49"/>
    </location>
</feature>
<dbReference type="EMBL" id="LAHD01000002">
    <property type="protein sequence ID" value="PHK07182.1"/>
    <property type="molecule type" value="Genomic_DNA"/>
</dbReference>
<dbReference type="GeneID" id="57092152"/>
<sequence>MTSPEPQTDLGENSSQTSFEPPPQKRRWLWLFLAVVLLGGGVGLVWRLLTPKNSVPSTANVQPQGVRVKISTVQSGIIEESSDFIATLESQRSINLKPAIQGQVTQIFVKPGDSVTQGAAIIQVDSRAQQAQNRINPPSELFLGQLANARAALQSLEAERASYVANVQLSQQEYEKYFNLAQQGAVSRQASNIYANRLAAAKTSLNAIDSRIEVQRANILQAEKSLQQANVNIKQQPQFEKITAPFAGTVGEISVKAGDLVNTSTPLVTVMQNRPLEVKVSVPPQRKPLLREGMPMEIMNTQGQKLGRTRVFFIAPNGSDETQGILIKALFNNSNGQVRANQLARARVIWNQRPGILIPTAAVTRVGGETFVYVVETQTSPQGASVQVARKKQVKLGQIKGNNYQVIEGLQPEDKIIISGLLNLTDGVAIAPEF</sequence>
<feature type="domain" description="Multidrug resistance protein MdtA-like barrel-sandwich hybrid" evidence="7">
    <location>
        <begin position="93"/>
        <end position="270"/>
    </location>
</feature>
<dbReference type="Gene3D" id="2.40.420.20">
    <property type="match status" value="1"/>
</dbReference>
<evidence type="ECO:0000256" key="2">
    <source>
        <dbReference type="ARBA" id="ARBA00009477"/>
    </source>
</evidence>